<accession>A0AAV8ZKJ7</accession>
<name>A0AAV8ZKJ7_9CUCU</name>
<protein>
    <submittedName>
        <fullName evidence="1">Uncharacterized protein</fullName>
    </submittedName>
</protein>
<gene>
    <name evidence="1" type="ORF">NQ314_004916</name>
</gene>
<proteinExistence type="predicted"/>
<dbReference type="Proteomes" id="UP001162156">
    <property type="component" value="Unassembled WGS sequence"/>
</dbReference>
<organism evidence="1 2">
    <name type="scientific">Rhamnusium bicolor</name>
    <dbReference type="NCBI Taxonomy" id="1586634"/>
    <lineage>
        <taxon>Eukaryota</taxon>
        <taxon>Metazoa</taxon>
        <taxon>Ecdysozoa</taxon>
        <taxon>Arthropoda</taxon>
        <taxon>Hexapoda</taxon>
        <taxon>Insecta</taxon>
        <taxon>Pterygota</taxon>
        <taxon>Neoptera</taxon>
        <taxon>Endopterygota</taxon>
        <taxon>Coleoptera</taxon>
        <taxon>Polyphaga</taxon>
        <taxon>Cucujiformia</taxon>
        <taxon>Chrysomeloidea</taxon>
        <taxon>Cerambycidae</taxon>
        <taxon>Lepturinae</taxon>
        <taxon>Rhagiini</taxon>
        <taxon>Rhamnusium</taxon>
    </lineage>
</organism>
<sequence length="67" mass="7399">MVPLSPRPRNISPPPGVASVDSLDSNLHTFREALVTSPLSCIASRIRTVCFYNRRDGPPYKKTSQSI</sequence>
<keyword evidence="2" id="KW-1185">Reference proteome</keyword>
<reference evidence="1" key="1">
    <citation type="journal article" date="2023" name="Insect Mol. Biol.">
        <title>Genome sequencing provides insights into the evolution of gene families encoding plant cell wall-degrading enzymes in longhorned beetles.</title>
        <authorList>
            <person name="Shin N.R."/>
            <person name="Okamura Y."/>
            <person name="Kirsch R."/>
            <person name="Pauchet Y."/>
        </authorList>
    </citation>
    <scope>NUCLEOTIDE SEQUENCE</scope>
    <source>
        <strain evidence="1">RBIC_L_NR</strain>
    </source>
</reference>
<evidence type="ECO:0000313" key="2">
    <source>
        <dbReference type="Proteomes" id="UP001162156"/>
    </source>
</evidence>
<comment type="caution">
    <text evidence="1">The sequence shown here is derived from an EMBL/GenBank/DDBJ whole genome shotgun (WGS) entry which is preliminary data.</text>
</comment>
<dbReference type="AlphaFoldDB" id="A0AAV8ZKJ7"/>
<evidence type="ECO:0000313" key="1">
    <source>
        <dbReference type="EMBL" id="KAJ8964430.1"/>
    </source>
</evidence>
<dbReference type="EMBL" id="JANEYF010001355">
    <property type="protein sequence ID" value="KAJ8964430.1"/>
    <property type="molecule type" value="Genomic_DNA"/>
</dbReference>